<dbReference type="Proteomes" id="UP000568664">
    <property type="component" value="Unassembled WGS sequence"/>
</dbReference>
<keyword evidence="1" id="KW-0732">Signal</keyword>
<dbReference type="AlphaFoldDB" id="A0A7Y0Q8K4"/>
<sequence>MIDKLNRKLRVLVLTLLIPFASHVHAGLIEANVGNHLSGLLDGSLVALPDINNAQLGQPLPFDKINGADEPPLLPPPPDVLPEPLDPGPVSWLFNYGIITDTILSATLSFGIWDLDSASSGSQLQAFSMGGLDHTAPLDGLFEGAATVDSQYSVFNIAIDAAQFAALATGSFGASLDIGGSGLVSPLFGPFAGQTIQTPGNGFALIYSTLTINTQDSTPPPPPGQIPEPNIIAMFLLSLLALRLKLAKK</sequence>
<dbReference type="RefSeq" id="WP_169076877.1">
    <property type="nucleotide sequence ID" value="NZ_JABBXH010000010.1"/>
</dbReference>
<evidence type="ECO:0000256" key="1">
    <source>
        <dbReference type="SAM" id="SignalP"/>
    </source>
</evidence>
<dbReference type="EMBL" id="JABBXH010000010">
    <property type="protein sequence ID" value="NMP33558.1"/>
    <property type="molecule type" value="Genomic_DNA"/>
</dbReference>
<evidence type="ECO:0000313" key="3">
    <source>
        <dbReference type="Proteomes" id="UP000568664"/>
    </source>
</evidence>
<protein>
    <recommendedName>
        <fullName evidence="4">PEP-CTERM sorting domain-containing protein</fullName>
    </recommendedName>
</protein>
<comment type="caution">
    <text evidence="2">The sequence shown here is derived from an EMBL/GenBank/DDBJ whole genome shotgun (WGS) entry which is preliminary data.</text>
</comment>
<name>A0A7Y0Q8K4_9GAMM</name>
<accession>A0A7Y0Q8K4</accession>
<feature type="chain" id="PRO_5030654005" description="PEP-CTERM sorting domain-containing protein" evidence="1">
    <location>
        <begin position="27"/>
        <end position="249"/>
    </location>
</feature>
<organism evidence="2 3">
    <name type="scientific">Thalassotalea algicola</name>
    <dbReference type="NCBI Taxonomy" id="2716224"/>
    <lineage>
        <taxon>Bacteria</taxon>
        <taxon>Pseudomonadati</taxon>
        <taxon>Pseudomonadota</taxon>
        <taxon>Gammaproteobacteria</taxon>
        <taxon>Alteromonadales</taxon>
        <taxon>Colwelliaceae</taxon>
        <taxon>Thalassotalea</taxon>
    </lineage>
</organism>
<gene>
    <name evidence="2" type="ORF">HII17_18580</name>
</gene>
<feature type="signal peptide" evidence="1">
    <location>
        <begin position="1"/>
        <end position="26"/>
    </location>
</feature>
<keyword evidence="3" id="KW-1185">Reference proteome</keyword>
<evidence type="ECO:0000313" key="2">
    <source>
        <dbReference type="EMBL" id="NMP33558.1"/>
    </source>
</evidence>
<proteinExistence type="predicted"/>
<evidence type="ECO:0008006" key="4">
    <source>
        <dbReference type="Google" id="ProtNLM"/>
    </source>
</evidence>
<reference evidence="2 3" key="1">
    <citation type="submission" date="2020-04" db="EMBL/GenBank/DDBJ databases">
        <title>Thalassotalea sp. M1531, isolated from the surface of marine red alga.</title>
        <authorList>
            <person name="Pang L."/>
            <person name="Lu D.-C."/>
        </authorList>
    </citation>
    <scope>NUCLEOTIDE SEQUENCE [LARGE SCALE GENOMIC DNA]</scope>
    <source>
        <strain evidence="2 3">M1531</strain>
    </source>
</reference>